<proteinExistence type="predicted"/>
<dbReference type="EMBL" id="RPFW01000001">
    <property type="protein sequence ID" value="TVZ06644.1"/>
    <property type="molecule type" value="Genomic_DNA"/>
</dbReference>
<dbReference type="InterPro" id="IPR001647">
    <property type="entry name" value="HTH_TetR"/>
</dbReference>
<keyword evidence="4" id="KW-1185">Reference proteome</keyword>
<dbReference type="PANTHER" id="PTHR30055">
    <property type="entry name" value="HTH-TYPE TRANSCRIPTIONAL REGULATOR RUTR"/>
    <property type="match status" value="1"/>
</dbReference>
<dbReference type="Gene3D" id="1.10.357.10">
    <property type="entry name" value="Tetracycline Repressor, domain 2"/>
    <property type="match status" value="1"/>
</dbReference>
<protein>
    <submittedName>
        <fullName evidence="3">TetR/AcrR family transcriptional regulator</fullName>
    </submittedName>
</protein>
<dbReference type="Proteomes" id="UP000460272">
    <property type="component" value="Unassembled WGS sequence"/>
</dbReference>
<dbReference type="SUPFAM" id="SSF46689">
    <property type="entry name" value="Homeodomain-like"/>
    <property type="match status" value="1"/>
</dbReference>
<dbReference type="GO" id="GO:0000976">
    <property type="term" value="F:transcription cis-regulatory region binding"/>
    <property type="evidence" value="ECO:0007669"/>
    <property type="project" value="TreeGrafter"/>
</dbReference>
<keyword evidence="1" id="KW-0238">DNA-binding</keyword>
<feature type="domain" description="HTH tetR-type" evidence="2">
    <location>
        <begin position="47"/>
        <end position="94"/>
    </location>
</feature>
<evidence type="ECO:0000256" key="1">
    <source>
        <dbReference type="ARBA" id="ARBA00023125"/>
    </source>
</evidence>
<dbReference type="InterPro" id="IPR050109">
    <property type="entry name" value="HTH-type_TetR-like_transc_reg"/>
</dbReference>
<accession>A0A6P2C5I5</accession>
<dbReference type="Pfam" id="PF00440">
    <property type="entry name" value="TetR_N"/>
    <property type="match status" value="1"/>
</dbReference>
<dbReference type="AlphaFoldDB" id="A0A6P2C5I5"/>
<name>A0A6P2C5I5_9ACTN</name>
<evidence type="ECO:0000313" key="4">
    <source>
        <dbReference type="Proteomes" id="UP000460272"/>
    </source>
</evidence>
<reference evidence="3 4" key="1">
    <citation type="submission" date="2018-11" db="EMBL/GenBank/DDBJ databases">
        <title>Trebonia kvetii gen.nov., sp.nov., a novel acidophilic actinobacterium, and proposal of the new actinobacterial family Treboniaceae fam. nov.</title>
        <authorList>
            <person name="Rapoport D."/>
            <person name="Sagova-Mareckova M."/>
            <person name="Sedlacek I."/>
            <person name="Provaznik J."/>
            <person name="Kralova S."/>
            <person name="Pavlinic D."/>
            <person name="Benes V."/>
            <person name="Kopecky J."/>
        </authorList>
    </citation>
    <scope>NUCLEOTIDE SEQUENCE [LARGE SCALE GENOMIC DNA]</scope>
    <source>
        <strain evidence="3 4">15Tr583</strain>
    </source>
</reference>
<sequence>MTRKPRSPPHPLIWLRYGIPAGVRQEARDSVSQPSSPEGKGQARTLILDAAEWLFAEHGISSVSNRQIGAAAGQGNTSAVGYHFGSKDELIRALIRRFDGEAEVLRTAMVNQIGDSAELREWVRCLVFPYTETLAARRPPTWYARLNAQIMADPVLRNIQLEEAVSASLQQVIRGLEVSTPKLPATVLRERELMAGHILIQTCADFERGLADAAPASGKTWRKVGSGLVDALVGLWSAPVSR</sequence>
<evidence type="ECO:0000313" key="3">
    <source>
        <dbReference type="EMBL" id="TVZ06644.1"/>
    </source>
</evidence>
<comment type="caution">
    <text evidence="3">The sequence shown here is derived from an EMBL/GenBank/DDBJ whole genome shotgun (WGS) entry which is preliminary data.</text>
</comment>
<organism evidence="3 4">
    <name type="scientific">Trebonia kvetii</name>
    <dbReference type="NCBI Taxonomy" id="2480626"/>
    <lineage>
        <taxon>Bacteria</taxon>
        <taxon>Bacillati</taxon>
        <taxon>Actinomycetota</taxon>
        <taxon>Actinomycetes</taxon>
        <taxon>Streptosporangiales</taxon>
        <taxon>Treboniaceae</taxon>
        <taxon>Trebonia</taxon>
    </lineage>
</organism>
<dbReference type="InterPro" id="IPR009057">
    <property type="entry name" value="Homeodomain-like_sf"/>
</dbReference>
<evidence type="ECO:0000259" key="2">
    <source>
        <dbReference type="Pfam" id="PF00440"/>
    </source>
</evidence>
<dbReference type="OrthoDB" id="2356263at2"/>
<gene>
    <name evidence="3" type="ORF">EAS64_04480</name>
</gene>
<dbReference type="GO" id="GO:0003700">
    <property type="term" value="F:DNA-binding transcription factor activity"/>
    <property type="evidence" value="ECO:0007669"/>
    <property type="project" value="TreeGrafter"/>
</dbReference>
<dbReference type="PANTHER" id="PTHR30055:SF235">
    <property type="entry name" value="TRANSCRIPTIONAL REGULATORY PROTEIN"/>
    <property type="match status" value="1"/>
</dbReference>